<comment type="caution">
    <text evidence="2">The sequence shown here is derived from an EMBL/GenBank/DDBJ whole genome shotgun (WGS) entry which is preliminary data.</text>
</comment>
<organism evidence="2 3">
    <name type="scientific">Kribbella rubisoli</name>
    <dbReference type="NCBI Taxonomy" id="3075929"/>
    <lineage>
        <taxon>Bacteria</taxon>
        <taxon>Bacillati</taxon>
        <taxon>Actinomycetota</taxon>
        <taxon>Actinomycetes</taxon>
        <taxon>Propionibacteriales</taxon>
        <taxon>Kribbellaceae</taxon>
        <taxon>Kribbella</taxon>
    </lineage>
</organism>
<feature type="region of interest" description="Disordered" evidence="1">
    <location>
        <begin position="18"/>
        <end position="42"/>
    </location>
</feature>
<reference evidence="2 3" key="1">
    <citation type="journal article" date="2015" name="Stand. Genomic Sci.">
        <title>Genomic Encyclopedia of Bacterial and Archaeal Type Strains, Phase III: the genomes of soil and plant-associated and newly described type strains.</title>
        <authorList>
            <person name="Whitman W.B."/>
            <person name="Woyke T."/>
            <person name="Klenk H.P."/>
            <person name="Zhou Y."/>
            <person name="Lilburn T.G."/>
            <person name="Beck B.J."/>
            <person name="De Vos P."/>
            <person name="Vandamme P."/>
            <person name="Eisen J.A."/>
            <person name="Garrity G."/>
            <person name="Hugenholtz P."/>
            <person name="Kyrpides N.C."/>
        </authorList>
    </citation>
    <scope>NUCLEOTIDE SEQUENCE [LARGE SCALE GENOMIC DNA]</scope>
    <source>
        <strain evidence="2 3">VKM Ac-2540</strain>
    </source>
</reference>
<evidence type="ECO:0000313" key="3">
    <source>
        <dbReference type="Proteomes" id="UP000292027"/>
    </source>
</evidence>
<dbReference type="EMBL" id="SHKR01000019">
    <property type="protein sequence ID" value="RZU01357.1"/>
    <property type="molecule type" value="Genomic_DNA"/>
</dbReference>
<feature type="compositionally biased region" description="Low complexity" evidence="1">
    <location>
        <begin position="25"/>
        <end position="42"/>
    </location>
</feature>
<evidence type="ECO:0008006" key="4">
    <source>
        <dbReference type="Google" id="ProtNLM"/>
    </source>
</evidence>
<keyword evidence="3" id="KW-1185">Reference proteome</keyword>
<sequence>MLAVVLVSGGVVYTVEQREQDARNRPTAVRTATPTTPKATKPSRVAAQIAARRLAVDSILLRRAQAVQTGNEAEFLADVDPADKKLRAEQRILFANLVEIGFSEVGYSQAEERFNPAVVRAHGGTTYLVRVLMRYQIPKVDFTPVTTELGYTFISKAGRWLLTDDNDLDTDLGPGAHREAWDLGRIEVQRGPRVLVVVEKGDTKRGRAIVAAATEGLNEVTAYWPRKWDGSVFVIALDETDVRDARFADEDIESAASTGSTFSSLPGQDTADGTVAGGYIVINPNERDRVDEILLSHEITHVDTADLGGYEPLWLAEGAAEYVSWKGIEAISGPGQVGKWEQEVIDEALPQLSSLPSDAGFYQNSADVYGVSWLAVRYLVQRIGLDKVEDLYEDMATNGTDQAARDRILMERTGLTEATLWTSLATYTPQR</sequence>
<protein>
    <recommendedName>
        <fullName evidence="4">Peptidase MA superfamily protein</fullName>
    </recommendedName>
</protein>
<dbReference type="Proteomes" id="UP000292027">
    <property type="component" value="Unassembled WGS sequence"/>
</dbReference>
<evidence type="ECO:0000313" key="2">
    <source>
        <dbReference type="EMBL" id="RZU01357.1"/>
    </source>
</evidence>
<dbReference type="AlphaFoldDB" id="A0A4Q7VXA2"/>
<proteinExistence type="predicted"/>
<gene>
    <name evidence="2" type="ORF">EV645_8187</name>
</gene>
<accession>A0A4Q7VXA2</accession>
<evidence type="ECO:0000256" key="1">
    <source>
        <dbReference type="SAM" id="MobiDB-lite"/>
    </source>
</evidence>
<name>A0A4Q7VXA2_9ACTN</name>